<evidence type="ECO:0000256" key="1">
    <source>
        <dbReference type="SAM" id="Coils"/>
    </source>
</evidence>
<keyword evidence="3" id="KW-1185">Reference proteome</keyword>
<keyword evidence="1" id="KW-0175">Coiled coil</keyword>
<proteinExistence type="predicted"/>
<evidence type="ECO:0008006" key="4">
    <source>
        <dbReference type="Google" id="ProtNLM"/>
    </source>
</evidence>
<protein>
    <recommendedName>
        <fullName evidence="4">Rho termination factor, N-terminal domain</fullName>
    </recommendedName>
</protein>
<feature type="coiled-coil region" evidence="1">
    <location>
        <begin position="63"/>
        <end position="90"/>
    </location>
</feature>
<evidence type="ECO:0000313" key="2">
    <source>
        <dbReference type="EMBL" id="WAP67223.1"/>
    </source>
</evidence>
<evidence type="ECO:0000313" key="3">
    <source>
        <dbReference type="Proteomes" id="UP001164020"/>
    </source>
</evidence>
<dbReference type="RefSeq" id="WP_268879675.1">
    <property type="nucleotide sequence ID" value="NZ_CP114029.1"/>
</dbReference>
<reference evidence="2" key="1">
    <citation type="submission" date="2022-12" db="EMBL/GenBank/DDBJ databases">
        <title>Jiella pelagia sp. nov., isolated from phosphonate enriched culture of Northwest Pacific surface seawater.</title>
        <authorList>
            <person name="Shin D.Y."/>
            <person name="Hwang C.Y."/>
        </authorList>
    </citation>
    <scope>NUCLEOTIDE SEQUENCE</scope>
    <source>
        <strain evidence="2">HL-NP1</strain>
    </source>
</reference>
<sequence length="181" mass="19935">MAYKVIAECVDRRTGQRYLPGPQSFFPADDPDQVDRLERAGCLRRVADEDLSRDEEAAAALAKSDAARMIAGFEQEVADARRRRDETLAAIETEVIGARQAADAEIARINEIRQQSGSTDTEEKTMDPAAVQRQQINEDKLFDSTVEELRALAKDEDIDLSGASRKDEIVAAIRAARAKAG</sequence>
<dbReference type="EMBL" id="CP114029">
    <property type="protein sequence ID" value="WAP67223.1"/>
    <property type="molecule type" value="Genomic_DNA"/>
</dbReference>
<dbReference type="Proteomes" id="UP001164020">
    <property type="component" value="Chromosome"/>
</dbReference>
<gene>
    <name evidence="2" type="ORF">OH818_16740</name>
</gene>
<organism evidence="2 3">
    <name type="scientific">Jiella pelagia</name>
    <dbReference type="NCBI Taxonomy" id="2986949"/>
    <lineage>
        <taxon>Bacteria</taxon>
        <taxon>Pseudomonadati</taxon>
        <taxon>Pseudomonadota</taxon>
        <taxon>Alphaproteobacteria</taxon>
        <taxon>Hyphomicrobiales</taxon>
        <taxon>Aurantimonadaceae</taxon>
        <taxon>Jiella</taxon>
    </lineage>
</organism>
<name>A0ABY7BV59_9HYPH</name>
<accession>A0ABY7BV59</accession>